<dbReference type="EMBL" id="QPFP01000054">
    <property type="protein sequence ID" value="TEB25674.1"/>
    <property type="molecule type" value="Genomic_DNA"/>
</dbReference>
<accession>A0A4Y7SVN1</accession>
<comment type="caution">
    <text evidence="2">The sequence shown here is derived from an EMBL/GenBank/DDBJ whole genome shotgun (WGS) entry which is preliminary data.</text>
</comment>
<proteinExistence type="predicted"/>
<gene>
    <name evidence="2" type="ORF">FA13DRAFT_1713746</name>
</gene>
<keyword evidence="3" id="KW-1185">Reference proteome</keyword>
<dbReference type="Proteomes" id="UP000298030">
    <property type="component" value="Unassembled WGS sequence"/>
</dbReference>
<feature type="region of interest" description="Disordered" evidence="1">
    <location>
        <begin position="370"/>
        <end position="411"/>
    </location>
</feature>
<feature type="compositionally biased region" description="Polar residues" evidence="1">
    <location>
        <begin position="201"/>
        <end position="213"/>
    </location>
</feature>
<protein>
    <submittedName>
        <fullName evidence="2">Uncharacterized protein</fullName>
    </submittedName>
</protein>
<feature type="compositionally biased region" description="Polar residues" evidence="1">
    <location>
        <begin position="371"/>
        <end position="403"/>
    </location>
</feature>
<reference evidence="2 3" key="1">
    <citation type="journal article" date="2019" name="Nat. Ecol. Evol.">
        <title>Megaphylogeny resolves global patterns of mushroom evolution.</title>
        <authorList>
            <person name="Varga T."/>
            <person name="Krizsan K."/>
            <person name="Foldi C."/>
            <person name="Dima B."/>
            <person name="Sanchez-Garcia M."/>
            <person name="Sanchez-Ramirez S."/>
            <person name="Szollosi G.J."/>
            <person name="Szarkandi J.G."/>
            <person name="Papp V."/>
            <person name="Albert L."/>
            <person name="Andreopoulos W."/>
            <person name="Angelini C."/>
            <person name="Antonin V."/>
            <person name="Barry K.W."/>
            <person name="Bougher N.L."/>
            <person name="Buchanan P."/>
            <person name="Buyck B."/>
            <person name="Bense V."/>
            <person name="Catcheside P."/>
            <person name="Chovatia M."/>
            <person name="Cooper J."/>
            <person name="Damon W."/>
            <person name="Desjardin D."/>
            <person name="Finy P."/>
            <person name="Geml J."/>
            <person name="Haridas S."/>
            <person name="Hughes K."/>
            <person name="Justo A."/>
            <person name="Karasinski D."/>
            <person name="Kautmanova I."/>
            <person name="Kiss B."/>
            <person name="Kocsube S."/>
            <person name="Kotiranta H."/>
            <person name="LaButti K.M."/>
            <person name="Lechner B.E."/>
            <person name="Liimatainen K."/>
            <person name="Lipzen A."/>
            <person name="Lukacs Z."/>
            <person name="Mihaltcheva S."/>
            <person name="Morgado L.N."/>
            <person name="Niskanen T."/>
            <person name="Noordeloos M.E."/>
            <person name="Ohm R.A."/>
            <person name="Ortiz-Santana B."/>
            <person name="Ovrebo C."/>
            <person name="Racz N."/>
            <person name="Riley R."/>
            <person name="Savchenko A."/>
            <person name="Shiryaev A."/>
            <person name="Soop K."/>
            <person name="Spirin V."/>
            <person name="Szebenyi C."/>
            <person name="Tomsovsky M."/>
            <person name="Tulloss R.E."/>
            <person name="Uehling J."/>
            <person name="Grigoriev I.V."/>
            <person name="Vagvolgyi C."/>
            <person name="Papp T."/>
            <person name="Martin F.M."/>
            <person name="Miettinen O."/>
            <person name="Hibbett D.S."/>
            <person name="Nagy L.G."/>
        </authorList>
    </citation>
    <scope>NUCLEOTIDE SEQUENCE [LARGE SCALE GENOMIC DNA]</scope>
    <source>
        <strain evidence="2 3">FP101781</strain>
    </source>
</reference>
<evidence type="ECO:0000313" key="3">
    <source>
        <dbReference type="Proteomes" id="UP000298030"/>
    </source>
</evidence>
<sequence length="427" mass="46512">MSISPKAISFPRKARAAGLARCVSSEFTFLAASTSPPCSTIALPVDTTPNGPSQSGIQMAYPTTPATPSPEVFKGARDTTTVTDNDAQTREDASASIEAAPAKKNSNKRKRKDSTQATLNSMLDDYSQPLSAALAIVLRHSKKTKLDEDAAAKAKSEASKPLKEAASSKGQKGMQPTRQAGDSGPDVKENALVGEPRTKAKTTNLSKTASQPGTALAFTRSPKLEIAECDEGHPDTDMVYCITCTTEYKWESDWLVNKPNWIPKDLWDRVTPWLVHSTLRYIKAHRYLPHESREFTPAEWRLIEVLCVWVATPGFPLKKRGEDRTYPSLEEVERDFNVRIPKGVKAVWSMTQEVRVPLASLDEQLAYVRGTNASPSTPPQDSATVVNTNGDADSGDAGTSSGTVPPVDDNEVLRRATPREKFIVLKA</sequence>
<feature type="compositionally biased region" description="Basic and acidic residues" evidence="1">
    <location>
        <begin position="148"/>
        <end position="163"/>
    </location>
</feature>
<feature type="region of interest" description="Disordered" evidence="1">
    <location>
        <begin position="62"/>
        <end position="115"/>
    </location>
</feature>
<dbReference type="AlphaFoldDB" id="A0A4Y7SVN1"/>
<feature type="region of interest" description="Disordered" evidence="1">
    <location>
        <begin position="148"/>
        <end position="214"/>
    </location>
</feature>
<evidence type="ECO:0000313" key="2">
    <source>
        <dbReference type="EMBL" id="TEB25674.1"/>
    </source>
</evidence>
<name>A0A4Y7SVN1_COPMI</name>
<evidence type="ECO:0000256" key="1">
    <source>
        <dbReference type="SAM" id="MobiDB-lite"/>
    </source>
</evidence>
<organism evidence="2 3">
    <name type="scientific">Coprinellus micaceus</name>
    <name type="common">Glistening ink-cap mushroom</name>
    <name type="synonym">Coprinus micaceus</name>
    <dbReference type="NCBI Taxonomy" id="71717"/>
    <lineage>
        <taxon>Eukaryota</taxon>
        <taxon>Fungi</taxon>
        <taxon>Dikarya</taxon>
        <taxon>Basidiomycota</taxon>
        <taxon>Agaricomycotina</taxon>
        <taxon>Agaricomycetes</taxon>
        <taxon>Agaricomycetidae</taxon>
        <taxon>Agaricales</taxon>
        <taxon>Agaricineae</taxon>
        <taxon>Psathyrellaceae</taxon>
        <taxon>Coprinellus</taxon>
    </lineage>
</organism>